<dbReference type="InterPro" id="IPR017740">
    <property type="entry name" value="TssA-like"/>
</dbReference>
<name>A0ABV4UEI7_9RHOO</name>
<evidence type="ECO:0000313" key="2">
    <source>
        <dbReference type="EMBL" id="MFA9950048.1"/>
    </source>
</evidence>
<evidence type="ECO:0000313" key="3">
    <source>
        <dbReference type="Proteomes" id="UP001574673"/>
    </source>
</evidence>
<proteinExistence type="predicted"/>
<dbReference type="Pfam" id="PF06812">
    <property type="entry name" value="ImpA_N"/>
    <property type="match status" value="1"/>
</dbReference>
<feature type="domain" description="ImpA N-terminal" evidence="1">
    <location>
        <begin position="15"/>
        <end position="134"/>
    </location>
</feature>
<dbReference type="Proteomes" id="UP001574673">
    <property type="component" value="Unassembled WGS sequence"/>
</dbReference>
<gene>
    <name evidence="2" type="ORF">ABCS64_06915</name>
</gene>
<dbReference type="PANTHER" id="PTHR37951">
    <property type="entry name" value="CYTOPLASMIC PROTEIN-RELATED"/>
    <property type="match status" value="1"/>
</dbReference>
<comment type="caution">
    <text evidence="2">The sequence shown here is derived from an EMBL/GenBank/DDBJ whole genome shotgun (WGS) entry which is preliminary data.</text>
</comment>
<reference evidence="3" key="1">
    <citation type="submission" date="2024-06" db="EMBL/GenBank/DDBJ databases">
        <title>Radixoralia hellwigii gen. nov., sp nov., isolated from a root canal in the human oral cavity.</title>
        <authorList>
            <person name="Bartsch S."/>
            <person name="Wittmer A."/>
            <person name="Schulz A.-K."/>
            <person name="Neumann-Schaal M."/>
            <person name="Wolf J."/>
            <person name="Gronow S."/>
            <person name="Tennert C."/>
            <person name="Haecker G."/>
            <person name="Cieplik F."/>
            <person name="Al-Ahmad A."/>
        </authorList>
    </citation>
    <scope>NUCLEOTIDE SEQUENCE [LARGE SCALE GENOMIC DNA]</scope>
    <source>
        <strain evidence="3">Wk13</strain>
    </source>
</reference>
<organism evidence="2 3">
    <name type="scientific">Dentiradicibacter hellwigii</name>
    <dbReference type="NCBI Taxonomy" id="3149053"/>
    <lineage>
        <taxon>Bacteria</taxon>
        <taxon>Pseudomonadati</taxon>
        <taxon>Pseudomonadota</taxon>
        <taxon>Betaproteobacteria</taxon>
        <taxon>Rhodocyclales</taxon>
        <taxon>Rhodocyclaceae</taxon>
        <taxon>Dentiradicibacter</taxon>
    </lineage>
</organism>
<accession>A0ABV4UEI7</accession>
<dbReference type="RefSeq" id="WP_418891134.1">
    <property type="nucleotide sequence ID" value="NZ_JBEUWX010000002.1"/>
</dbReference>
<evidence type="ECO:0000259" key="1">
    <source>
        <dbReference type="Pfam" id="PF06812"/>
    </source>
</evidence>
<dbReference type="PANTHER" id="PTHR37951:SF1">
    <property type="entry name" value="TYPE VI SECRETION SYSTEM COMPONENT TSSA1"/>
    <property type="match status" value="1"/>
</dbReference>
<sequence>MASLSIYPTATYTMQDGSVCGPDFEYAPEFVAFRSLVVPQEERQVGDSVLPAREPDWDEVLATGGELLKKTRDVRILIPIICAAVHRQGLPALANGLQLLADWLEGYWNELHPRLEIEGELDPLLRSNAIAELADPSGLMRVVRGASFVQTPVGRISVGDVEKLLKGGVLNENAVVHSVDALKSVIDAEAERSSALFSAVEQAHLALERVQHHLHKNLSFELLPNLRPLGDLLLGLVGCLPVTLVHETTVNAIETNNLQPLPVSSSSMGLPLRLESRSDAYRALALARQFFEEYEPSHPASLLIRRIEDLQGKDFLSLVRELTPDGLVQLRVLTGRTEESAS</sequence>
<dbReference type="EMBL" id="JBEUWX010000002">
    <property type="protein sequence ID" value="MFA9950048.1"/>
    <property type="molecule type" value="Genomic_DNA"/>
</dbReference>
<keyword evidence="3" id="KW-1185">Reference proteome</keyword>
<protein>
    <submittedName>
        <fullName evidence="2">Type VI secretion system ImpA family N-terminal domain-containing protein</fullName>
    </submittedName>
</protein>
<dbReference type="InterPro" id="IPR010657">
    <property type="entry name" value="ImpA_N"/>
</dbReference>